<dbReference type="Proteomes" id="UP000800200">
    <property type="component" value="Unassembled WGS sequence"/>
</dbReference>
<gene>
    <name evidence="3" type="ORF">K469DRAFT_576814</name>
</gene>
<protein>
    <recommendedName>
        <fullName evidence="5">Siderophore esteras-like protein IroE-like protein</fullName>
    </recommendedName>
</protein>
<dbReference type="EMBL" id="ML994634">
    <property type="protein sequence ID" value="KAF2185357.1"/>
    <property type="molecule type" value="Genomic_DNA"/>
</dbReference>
<dbReference type="InterPro" id="IPR000801">
    <property type="entry name" value="Esterase-like"/>
</dbReference>
<sequence length="298" mass="33706">MTQIGNWSFTNIVQSFPHTVFPNTALWNVNNGLDLNYQIQVSWPLEWSSRNTNASALTMFVLDGNALGMTAAEAWRRRRPVESTQPDSIVVSIGYPLTSAPYSPQRGIDFQPPTTDGSIPEQPGVRSGADDFIEFIDEVLRPWVRELFPKTRFERDALYGHSFGGLFVVYALLVRPDLFDTFLSASPALFWNGGDILTRTNILSSHPHPNSTKPAFKISYGSLEQFPVKRRTETEEQYQSRKDLFATFAMTDNCNKLYDSLRNSSRLRDVQLMEYRGTDHAAVGAVALSDGIDYFIDW</sequence>
<organism evidence="3 4">
    <name type="scientific">Zopfia rhizophila CBS 207.26</name>
    <dbReference type="NCBI Taxonomy" id="1314779"/>
    <lineage>
        <taxon>Eukaryota</taxon>
        <taxon>Fungi</taxon>
        <taxon>Dikarya</taxon>
        <taxon>Ascomycota</taxon>
        <taxon>Pezizomycotina</taxon>
        <taxon>Dothideomycetes</taxon>
        <taxon>Dothideomycetes incertae sedis</taxon>
        <taxon>Zopfiaceae</taxon>
        <taxon>Zopfia</taxon>
    </lineage>
</organism>
<evidence type="ECO:0008006" key="5">
    <source>
        <dbReference type="Google" id="ProtNLM"/>
    </source>
</evidence>
<dbReference type="AlphaFoldDB" id="A0A6A6E093"/>
<evidence type="ECO:0000313" key="4">
    <source>
        <dbReference type="Proteomes" id="UP000800200"/>
    </source>
</evidence>
<evidence type="ECO:0000256" key="1">
    <source>
        <dbReference type="ARBA" id="ARBA00005622"/>
    </source>
</evidence>
<dbReference type="OrthoDB" id="446683at2759"/>
<proteinExistence type="inferred from homology"/>
<keyword evidence="2" id="KW-0378">Hydrolase</keyword>
<keyword evidence="4" id="KW-1185">Reference proteome</keyword>
<dbReference type="PANTHER" id="PTHR40841:SF2">
    <property type="entry name" value="SIDEROPHORE-DEGRADING ESTERASE (EUROFUNG)"/>
    <property type="match status" value="1"/>
</dbReference>
<accession>A0A6A6E093</accession>
<dbReference type="Gene3D" id="3.40.50.1820">
    <property type="entry name" value="alpha/beta hydrolase"/>
    <property type="match status" value="1"/>
</dbReference>
<dbReference type="GO" id="GO:0016788">
    <property type="term" value="F:hydrolase activity, acting on ester bonds"/>
    <property type="evidence" value="ECO:0007669"/>
    <property type="project" value="TreeGrafter"/>
</dbReference>
<dbReference type="PANTHER" id="PTHR40841">
    <property type="entry name" value="SIDEROPHORE TRIACETYLFUSARININE C ESTERASE"/>
    <property type="match status" value="1"/>
</dbReference>
<dbReference type="InterPro" id="IPR052558">
    <property type="entry name" value="Siderophore_Hydrolase_D"/>
</dbReference>
<evidence type="ECO:0000256" key="2">
    <source>
        <dbReference type="ARBA" id="ARBA00022801"/>
    </source>
</evidence>
<name>A0A6A6E093_9PEZI</name>
<reference evidence="3" key="1">
    <citation type="journal article" date="2020" name="Stud. Mycol.">
        <title>101 Dothideomycetes genomes: a test case for predicting lifestyles and emergence of pathogens.</title>
        <authorList>
            <person name="Haridas S."/>
            <person name="Albert R."/>
            <person name="Binder M."/>
            <person name="Bloem J."/>
            <person name="Labutti K."/>
            <person name="Salamov A."/>
            <person name="Andreopoulos B."/>
            <person name="Baker S."/>
            <person name="Barry K."/>
            <person name="Bills G."/>
            <person name="Bluhm B."/>
            <person name="Cannon C."/>
            <person name="Castanera R."/>
            <person name="Culley D."/>
            <person name="Daum C."/>
            <person name="Ezra D."/>
            <person name="Gonzalez J."/>
            <person name="Henrissat B."/>
            <person name="Kuo A."/>
            <person name="Liang C."/>
            <person name="Lipzen A."/>
            <person name="Lutzoni F."/>
            <person name="Magnuson J."/>
            <person name="Mondo S."/>
            <person name="Nolan M."/>
            <person name="Ohm R."/>
            <person name="Pangilinan J."/>
            <person name="Park H.-J."/>
            <person name="Ramirez L."/>
            <person name="Alfaro M."/>
            <person name="Sun H."/>
            <person name="Tritt A."/>
            <person name="Yoshinaga Y."/>
            <person name="Zwiers L.-H."/>
            <person name="Turgeon B."/>
            <person name="Goodwin S."/>
            <person name="Spatafora J."/>
            <person name="Crous P."/>
            <person name="Grigoriev I."/>
        </authorList>
    </citation>
    <scope>NUCLEOTIDE SEQUENCE</scope>
    <source>
        <strain evidence="3">CBS 207.26</strain>
    </source>
</reference>
<dbReference type="InterPro" id="IPR029058">
    <property type="entry name" value="AB_hydrolase_fold"/>
</dbReference>
<evidence type="ECO:0000313" key="3">
    <source>
        <dbReference type="EMBL" id="KAF2185357.1"/>
    </source>
</evidence>
<comment type="similarity">
    <text evidence="1">Belongs to the esterase D family.</text>
</comment>
<dbReference type="SUPFAM" id="SSF53474">
    <property type="entry name" value="alpha/beta-Hydrolases"/>
    <property type="match status" value="1"/>
</dbReference>
<dbReference type="Pfam" id="PF00756">
    <property type="entry name" value="Esterase"/>
    <property type="match status" value="1"/>
</dbReference>